<protein>
    <submittedName>
        <fullName evidence="1">Uncharacterized protein</fullName>
    </submittedName>
</protein>
<keyword evidence="2" id="KW-1185">Reference proteome</keyword>
<dbReference type="AlphaFoldDB" id="A0A2T3J028"/>
<dbReference type="RefSeq" id="WP_107348738.1">
    <property type="nucleotide sequence ID" value="NZ_PYMH01000003.1"/>
</dbReference>
<dbReference type="Proteomes" id="UP000241222">
    <property type="component" value="Unassembled WGS sequence"/>
</dbReference>
<dbReference type="EMBL" id="PYMH01000003">
    <property type="protein sequence ID" value="PSU34312.1"/>
    <property type="molecule type" value="Genomic_DNA"/>
</dbReference>
<gene>
    <name evidence="1" type="ORF">C9I99_10030</name>
</gene>
<comment type="caution">
    <text evidence="1">The sequence shown here is derived from an EMBL/GenBank/DDBJ whole genome shotgun (WGS) entry which is preliminary data.</text>
</comment>
<reference evidence="1 2" key="1">
    <citation type="submission" date="2018-03" db="EMBL/GenBank/DDBJ databases">
        <title>Whole genome sequencing of Histamine producing bacteria.</title>
        <authorList>
            <person name="Butler K."/>
        </authorList>
    </citation>
    <scope>NUCLEOTIDE SEQUENCE [LARGE SCALE GENOMIC DNA]</scope>
    <source>
        <strain evidence="1 2">JCM 13586</strain>
    </source>
</reference>
<evidence type="ECO:0000313" key="2">
    <source>
        <dbReference type="Proteomes" id="UP000241222"/>
    </source>
</evidence>
<accession>A0A2T3J028</accession>
<organism evidence="1 2">
    <name type="scientific">Photobacterium lutimaris</name>
    <dbReference type="NCBI Taxonomy" id="388278"/>
    <lineage>
        <taxon>Bacteria</taxon>
        <taxon>Pseudomonadati</taxon>
        <taxon>Pseudomonadota</taxon>
        <taxon>Gammaproteobacteria</taxon>
        <taxon>Vibrionales</taxon>
        <taxon>Vibrionaceae</taxon>
        <taxon>Photobacterium</taxon>
    </lineage>
</organism>
<proteinExistence type="predicted"/>
<name>A0A2T3J028_9GAMM</name>
<sequence>MATNHVKQDNVGQGNQIHKRSLSMHEGIADWCDTCVCEAEPYWVEVAEEMGINMSDYEDGH</sequence>
<dbReference type="OrthoDB" id="5828697at2"/>
<evidence type="ECO:0000313" key="1">
    <source>
        <dbReference type="EMBL" id="PSU34312.1"/>
    </source>
</evidence>